<name>A0A1X9T322_9BACT</name>
<evidence type="ECO:0000256" key="1">
    <source>
        <dbReference type="SAM" id="Coils"/>
    </source>
</evidence>
<feature type="coiled-coil region" evidence="1">
    <location>
        <begin position="3"/>
        <end position="37"/>
    </location>
</feature>
<proteinExistence type="predicted"/>
<dbReference type="AlphaFoldDB" id="A0A1X9T322"/>
<feature type="coiled-coil region" evidence="1">
    <location>
        <begin position="71"/>
        <end position="98"/>
    </location>
</feature>
<evidence type="ECO:0000313" key="3">
    <source>
        <dbReference type="Proteomes" id="UP000194265"/>
    </source>
</evidence>
<reference evidence="2 3" key="1">
    <citation type="journal article" date="2017" name="Genome Biol. Evol.">
        <title>Comparative Genomic Analysis Identifies a Campylobacter Clade Deficient in Selenium Metabolism.</title>
        <authorList>
            <person name="Miller W.G."/>
            <person name="Yee E."/>
            <person name="Lopes B.S."/>
            <person name="Chapman M.H."/>
            <person name="Huynh S."/>
            <person name="Bono J.L."/>
            <person name="Parker C.T."/>
            <person name="Strachan N.J.C."/>
            <person name="Forbes K.J."/>
        </authorList>
    </citation>
    <scope>NUCLEOTIDE SEQUENCE [LARGE SCALE GENOMIC DNA]</scope>
    <source>
        <strain evidence="2 3">RM8964</strain>
    </source>
</reference>
<dbReference type="Proteomes" id="UP000194265">
    <property type="component" value="Chromosome"/>
</dbReference>
<dbReference type="EMBL" id="CP018791">
    <property type="protein sequence ID" value="ARR02905.1"/>
    <property type="molecule type" value="Genomic_DNA"/>
</dbReference>
<organism evidence="2 3">
    <name type="scientific">Campylobacter vicugnae</name>
    <dbReference type="NCBI Taxonomy" id="1660076"/>
    <lineage>
        <taxon>Bacteria</taxon>
        <taxon>Pseudomonadati</taxon>
        <taxon>Campylobacterota</taxon>
        <taxon>Epsilonproteobacteria</taxon>
        <taxon>Campylobacterales</taxon>
        <taxon>Campylobacteraceae</taxon>
        <taxon>Campylobacter</taxon>
    </lineage>
</organism>
<dbReference type="STRING" id="1660074.CVIC8964_1526"/>
<evidence type="ECO:0000313" key="2">
    <source>
        <dbReference type="EMBL" id="ARR02905.1"/>
    </source>
</evidence>
<keyword evidence="1" id="KW-0175">Coiled coil</keyword>
<protein>
    <submittedName>
        <fullName evidence="2">Uncharacterized protein</fullName>
    </submittedName>
</protein>
<dbReference type="RefSeq" id="WP_086334066.1">
    <property type="nucleotide sequence ID" value="NZ_CP018791.1"/>
</dbReference>
<sequence length="100" mass="12048">MAKNDLSKKLAILNKKMEQDKETYRKLKEEEKRYNQMKKPLESFIIDFQNELIGNEYFRLSVEQILSNDEYKNLKIKFDSLKNIIENINDKNTNKENNDV</sequence>
<gene>
    <name evidence="2" type="ORF">CVIC8964_1526</name>
</gene>
<accession>A0A1X9T322</accession>